<dbReference type="EMBL" id="AAZO01002930">
    <property type="status" value="NOT_ANNOTATED_CDS"/>
    <property type="molecule type" value="Genomic_DNA"/>
</dbReference>
<keyword evidence="3" id="KW-0227">DNA damage</keyword>
<dbReference type="RefSeq" id="XP_002426418.1">
    <property type="nucleotide sequence ID" value="XM_002426373.1"/>
</dbReference>
<dbReference type="GO" id="GO:0006303">
    <property type="term" value="P:double-strand break repair via nonhomologous end joining"/>
    <property type="evidence" value="ECO:0007669"/>
    <property type="project" value="InterPro"/>
</dbReference>
<dbReference type="EMBL" id="DS235231">
    <property type="protein sequence ID" value="EEB13680.1"/>
    <property type="molecule type" value="Genomic_DNA"/>
</dbReference>
<dbReference type="Gene3D" id="3.40.50.10190">
    <property type="entry name" value="BRCT domain"/>
    <property type="match status" value="2"/>
</dbReference>
<evidence type="ECO:0000256" key="4">
    <source>
        <dbReference type="ARBA" id="ARBA00023204"/>
    </source>
</evidence>
<dbReference type="AlphaFoldDB" id="E0VJX4"/>
<feature type="compositionally biased region" description="Acidic residues" evidence="6">
    <location>
        <begin position="441"/>
        <end position="461"/>
    </location>
</feature>
<dbReference type="OMA" id="CACENTP"/>
<dbReference type="InterPro" id="IPR008979">
    <property type="entry name" value="Galactose-bd-like_sf"/>
</dbReference>
<dbReference type="VEuPathDB" id="VectorBase:PHUM252910"/>
<feature type="compositionally biased region" description="Basic and acidic residues" evidence="6">
    <location>
        <begin position="228"/>
        <end position="278"/>
    </location>
</feature>
<dbReference type="InParanoid" id="E0VJX4"/>
<dbReference type="EnsemblMetazoa" id="PHUM252910-RA">
    <property type="protein sequence ID" value="PHUM252910-PA"/>
    <property type="gene ID" value="PHUM252910"/>
</dbReference>
<dbReference type="OrthoDB" id="25840at2759"/>
<feature type="compositionally biased region" description="Basic and acidic residues" evidence="6">
    <location>
        <begin position="166"/>
        <end position="178"/>
    </location>
</feature>
<dbReference type="Gene3D" id="2.60.120.260">
    <property type="entry name" value="Galactose-binding domain-like"/>
    <property type="match status" value="1"/>
</dbReference>
<evidence type="ECO:0000256" key="5">
    <source>
        <dbReference type="ARBA" id="ARBA00023242"/>
    </source>
</evidence>
<dbReference type="SMART" id="SM00292">
    <property type="entry name" value="BRCT"/>
    <property type="match status" value="2"/>
</dbReference>
<dbReference type="InterPro" id="IPR001357">
    <property type="entry name" value="BRCT_dom"/>
</dbReference>
<dbReference type="eggNOG" id="KOG3226">
    <property type="taxonomic scope" value="Eukaryota"/>
</dbReference>
<organism>
    <name type="scientific">Pediculus humanus subsp. corporis</name>
    <name type="common">Body louse</name>
    <dbReference type="NCBI Taxonomy" id="121224"/>
    <lineage>
        <taxon>Eukaryota</taxon>
        <taxon>Metazoa</taxon>
        <taxon>Ecdysozoa</taxon>
        <taxon>Arthropoda</taxon>
        <taxon>Hexapoda</taxon>
        <taxon>Insecta</taxon>
        <taxon>Pterygota</taxon>
        <taxon>Neoptera</taxon>
        <taxon>Paraneoptera</taxon>
        <taxon>Psocodea</taxon>
        <taxon>Troctomorpha</taxon>
        <taxon>Phthiraptera</taxon>
        <taxon>Anoplura</taxon>
        <taxon>Pediculidae</taxon>
        <taxon>Pediculus</taxon>
    </lineage>
</organism>
<reference evidence="9" key="3">
    <citation type="submission" date="2020-05" db="UniProtKB">
        <authorList>
            <consortium name="EnsemblMetazoa"/>
        </authorList>
    </citation>
    <scope>IDENTIFICATION</scope>
    <source>
        <strain evidence="9">USDA</strain>
    </source>
</reference>
<dbReference type="FunCoup" id="E0VJX4">
    <property type="interactions" value="1727"/>
</dbReference>
<evidence type="ECO:0000313" key="10">
    <source>
        <dbReference type="Proteomes" id="UP000009046"/>
    </source>
</evidence>
<dbReference type="SUPFAM" id="SSF52113">
    <property type="entry name" value="BRCT domain"/>
    <property type="match status" value="2"/>
</dbReference>
<evidence type="ECO:0000256" key="6">
    <source>
        <dbReference type="SAM" id="MobiDB-lite"/>
    </source>
</evidence>
<dbReference type="STRING" id="121224.E0VJX4"/>
<dbReference type="GO" id="GO:0003684">
    <property type="term" value="F:damaged DNA binding"/>
    <property type="evidence" value="ECO:0007669"/>
    <property type="project" value="InterPro"/>
</dbReference>
<protein>
    <submittedName>
        <fullName evidence="8 9">DNA-repair protein XRCC1, putative</fullName>
    </submittedName>
</protein>
<dbReference type="InterPro" id="IPR002706">
    <property type="entry name" value="Xrcc1_N"/>
</dbReference>
<feature type="compositionally biased region" description="Low complexity" evidence="6">
    <location>
        <begin position="487"/>
        <end position="499"/>
    </location>
</feature>
<dbReference type="InterPro" id="IPR036420">
    <property type="entry name" value="BRCT_dom_sf"/>
</dbReference>
<keyword evidence="5" id="KW-0539">Nucleus</keyword>
<dbReference type="InterPro" id="IPR045080">
    <property type="entry name" value="BRCT_XRCC1_rpt1"/>
</dbReference>
<dbReference type="PANTHER" id="PTHR11370">
    <property type="entry name" value="DNA-REPAIR PROTEIN XRCC1"/>
    <property type="match status" value="1"/>
</dbReference>
<evidence type="ECO:0000259" key="7">
    <source>
        <dbReference type="PROSITE" id="PS50172"/>
    </source>
</evidence>
<evidence type="ECO:0000256" key="3">
    <source>
        <dbReference type="ARBA" id="ARBA00022763"/>
    </source>
</evidence>
<dbReference type="Pfam" id="PF00533">
    <property type="entry name" value="BRCT"/>
    <property type="match status" value="2"/>
</dbReference>
<feature type="compositionally biased region" description="Basic and acidic residues" evidence="6">
    <location>
        <begin position="185"/>
        <end position="196"/>
    </location>
</feature>
<dbReference type="Proteomes" id="UP000009046">
    <property type="component" value="Unassembled WGS sequence"/>
</dbReference>
<evidence type="ECO:0000313" key="9">
    <source>
        <dbReference type="EnsemblMetazoa" id="PHUM252910-PA"/>
    </source>
</evidence>
<dbReference type="GO" id="GO:0005634">
    <property type="term" value="C:nucleus"/>
    <property type="evidence" value="ECO:0007669"/>
    <property type="project" value="UniProtKB-SubCell"/>
</dbReference>
<evidence type="ECO:0000256" key="1">
    <source>
        <dbReference type="ARBA" id="ARBA00004123"/>
    </source>
</evidence>
<dbReference type="GeneID" id="8235072"/>
<keyword evidence="10" id="KW-1185">Reference proteome</keyword>
<dbReference type="GO" id="GO:0006284">
    <property type="term" value="P:base-excision repair"/>
    <property type="evidence" value="ECO:0007669"/>
    <property type="project" value="InterPro"/>
</dbReference>
<feature type="compositionally biased region" description="Basic and acidic residues" evidence="6">
    <location>
        <begin position="319"/>
        <end position="331"/>
    </location>
</feature>
<feature type="region of interest" description="Disordered" evidence="6">
    <location>
        <begin position="155"/>
        <end position="331"/>
    </location>
</feature>
<evidence type="ECO:0000313" key="8">
    <source>
        <dbReference type="EMBL" id="EEB13680.1"/>
    </source>
</evidence>
<comment type="subcellular location">
    <subcellularLocation>
        <location evidence="1">Nucleus</location>
    </subcellularLocation>
</comment>
<dbReference type="FunFam" id="2.60.120.260:FF:000025">
    <property type="entry name" value="DNA repair protein XRCC1 isoform X1"/>
    <property type="match status" value="1"/>
</dbReference>
<dbReference type="KEGG" id="phu:Phum_PHUM252910"/>
<dbReference type="CDD" id="cd17725">
    <property type="entry name" value="BRCT_XRCC1_rpt1"/>
    <property type="match status" value="1"/>
</dbReference>
<dbReference type="GO" id="GO:0000012">
    <property type="term" value="P:single strand break repair"/>
    <property type="evidence" value="ECO:0007669"/>
    <property type="project" value="InterPro"/>
</dbReference>
<reference evidence="8" key="2">
    <citation type="submission" date="2007-04" db="EMBL/GenBank/DDBJ databases">
        <title>The genome of the human body louse.</title>
        <authorList>
            <consortium name="The Human Body Louse Genome Consortium"/>
            <person name="Kirkness E."/>
            <person name="Walenz B."/>
            <person name="Hass B."/>
            <person name="Bruggner R."/>
            <person name="Strausberg R."/>
        </authorList>
    </citation>
    <scope>NUCLEOTIDE SEQUENCE</scope>
    <source>
        <strain evidence="8">USDA</strain>
    </source>
</reference>
<dbReference type="CTD" id="8235072"/>
<dbReference type="PROSITE" id="PS50172">
    <property type="entry name" value="BRCT"/>
    <property type="match status" value="2"/>
</dbReference>
<dbReference type="PANTHER" id="PTHR11370:SF5">
    <property type="entry name" value="DNA REPAIR PROTEIN XRCC1"/>
    <property type="match status" value="1"/>
</dbReference>
<feature type="domain" description="BRCT" evidence="7">
    <location>
        <begin position="546"/>
        <end position="638"/>
    </location>
</feature>
<feature type="compositionally biased region" description="Basic and acidic residues" evidence="6">
    <location>
        <begin position="462"/>
        <end position="485"/>
    </location>
</feature>
<dbReference type="HOGENOM" id="CLU_030026_0_0_1"/>
<accession>E0VJX4</accession>
<keyword evidence="4" id="KW-0234">DNA repair</keyword>
<feature type="compositionally biased region" description="Basic and acidic residues" evidence="6">
    <location>
        <begin position="285"/>
        <end position="298"/>
    </location>
</feature>
<feature type="domain" description="BRCT" evidence="7">
    <location>
        <begin position="343"/>
        <end position="431"/>
    </location>
</feature>
<sequence>MAAEDQLEDLTWQEFTRGHPAKNLLGGEIRPNKNWLCEKGSNKGAIIIQLKKAAILTSIHVGNAHSAFVEILVGKAADVTDHYESLVPVSVFMSPLDSTNGNNKNRTRFFNKEDFNPTTAGKLWDRIKIVCSQPFNKHVPFGLCFVEVHGEKDETNSPRVDFLQKPSEKFSTEKKNDECDGSAGNDKDDGTNKNKDDEDENDIKIGSFFKRKKTREKSLEGTKPSGSPDEKEKGKVESKELKMSTSRESEKLSSRRSDGTREKKSKENEKIVSVEKMKGAVGKNAGKEREKGGKDEKSPGVSKKKRKMMEGGGGGAGGGKEERNKGKGEKKISEVKIRKHGKPFEKLLDDVVFVISGFQNPLRGNIRNMALKMGARYSPDWKDDECTHLVCACENTPKFNQVKGKGKIVRKEWLEKCHSDRKRYPWRRFALDKRECKKPESEEEIDEEREEEEEEEEEEEGKEPGKKEEEEVEKKEEKRKEKIEFRTTTATAAAAATATSSKKDKPDDEYDVPTDNDDDEDDDNGNGNDGKKKREAEDTTDYPMPFLPDFLSGKKFYVDSKTKNKKFCERYIVAYDGILTDSLNENVDYYVTDSVGGGDGRHLESIKDKIPNVVAVKSSWILEMNSKQEYTSVSPHIVK</sequence>
<evidence type="ECO:0000256" key="2">
    <source>
        <dbReference type="ARBA" id="ARBA00022737"/>
    </source>
</evidence>
<name>E0VJX4_PEDHC</name>
<dbReference type="Pfam" id="PF01834">
    <property type="entry name" value="XRCC1_N"/>
    <property type="match status" value="1"/>
</dbReference>
<feature type="region of interest" description="Disordered" evidence="6">
    <location>
        <begin position="435"/>
        <end position="545"/>
    </location>
</feature>
<proteinExistence type="predicted"/>
<keyword evidence="2" id="KW-0677">Repeat</keyword>
<dbReference type="FunFam" id="3.40.50.10190:FF:000008">
    <property type="entry name" value="X-ray repair cross complementing 1"/>
    <property type="match status" value="1"/>
</dbReference>
<feature type="compositionally biased region" description="Acidic residues" evidence="6">
    <location>
        <begin position="507"/>
        <end position="524"/>
    </location>
</feature>
<dbReference type="SUPFAM" id="SSF49785">
    <property type="entry name" value="Galactose-binding domain-like"/>
    <property type="match status" value="1"/>
</dbReference>
<gene>
    <name evidence="9" type="primary">8235072</name>
    <name evidence="8" type="ORF">Phum_PHUM252910</name>
</gene>
<reference evidence="8" key="1">
    <citation type="submission" date="2007-04" db="EMBL/GenBank/DDBJ databases">
        <title>Annotation of Pediculus humanus corporis strain USDA.</title>
        <authorList>
            <person name="Kirkness E."/>
            <person name="Hannick L."/>
            <person name="Hass B."/>
            <person name="Bruggner R."/>
            <person name="Lawson D."/>
            <person name="Bidwell S."/>
            <person name="Joardar V."/>
            <person name="Caler E."/>
            <person name="Walenz B."/>
            <person name="Inman J."/>
            <person name="Schobel S."/>
            <person name="Galinsky K."/>
            <person name="Amedeo P."/>
            <person name="Strausberg R."/>
        </authorList>
    </citation>
    <scope>NUCLEOTIDE SEQUENCE</scope>
    <source>
        <strain evidence="8">USDA</strain>
    </source>
</reference>